<sequence length="148" mass="16884">MDDAPETAGSLLADLCSRDTQRVWSAAWGVVRTEDEGVLDALWPQLPRIERRTADLDLGGGLASNNEVLEIALKTLRWRQGGGCRCTLWPQFSRYDPNKLAERGAVQILSTSEPDYEMTYECRCGRCGQTFHVEQREYHLPWWKWVPG</sequence>
<name>A0A1H7CB11_9DEIO</name>
<accession>A0A1H7CB11</accession>
<proteinExistence type="predicted"/>
<dbReference type="Proteomes" id="UP000199223">
    <property type="component" value="Unassembled WGS sequence"/>
</dbReference>
<dbReference type="AlphaFoldDB" id="A0A1H7CB11"/>
<organism evidence="1 2">
    <name type="scientific">Deinococcus reticulitermitis</name>
    <dbReference type="NCBI Taxonomy" id="856736"/>
    <lineage>
        <taxon>Bacteria</taxon>
        <taxon>Thermotogati</taxon>
        <taxon>Deinococcota</taxon>
        <taxon>Deinococci</taxon>
        <taxon>Deinococcales</taxon>
        <taxon>Deinococcaceae</taxon>
        <taxon>Deinococcus</taxon>
    </lineage>
</organism>
<keyword evidence="2" id="KW-1185">Reference proteome</keyword>
<evidence type="ECO:0000313" key="1">
    <source>
        <dbReference type="EMBL" id="SEJ82845.1"/>
    </source>
</evidence>
<dbReference type="EMBL" id="FNZA01000021">
    <property type="protein sequence ID" value="SEJ82845.1"/>
    <property type="molecule type" value="Genomic_DNA"/>
</dbReference>
<evidence type="ECO:0000313" key="2">
    <source>
        <dbReference type="Proteomes" id="UP000199223"/>
    </source>
</evidence>
<protein>
    <submittedName>
        <fullName evidence="1">Uncharacterized protein</fullName>
    </submittedName>
</protein>
<dbReference type="STRING" id="856736.SAMN04488058_12115"/>
<dbReference type="RefSeq" id="WP_092265527.1">
    <property type="nucleotide sequence ID" value="NZ_FNZA01000021.1"/>
</dbReference>
<dbReference type="OrthoDB" id="8774933at2"/>
<gene>
    <name evidence="1" type="ORF">SAMN04488058_12115</name>
</gene>
<reference evidence="2" key="1">
    <citation type="submission" date="2016-10" db="EMBL/GenBank/DDBJ databases">
        <authorList>
            <person name="Varghese N."/>
            <person name="Submissions S."/>
        </authorList>
    </citation>
    <scope>NUCLEOTIDE SEQUENCE [LARGE SCALE GENOMIC DNA]</scope>
    <source>
        <strain evidence="2">CGMCC 1.10218</strain>
    </source>
</reference>